<dbReference type="Pfam" id="PF00107">
    <property type="entry name" value="ADH_zinc_N"/>
    <property type="match status" value="1"/>
</dbReference>
<feature type="domain" description="Enoyl reductase (ER)" evidence="1">
    <location>
        <begin position="10"/>
        <end position="284"/>
    </location>
</feature>
<dbReference type="InterPro" id="IPR051397">
    <property type="entry name" value="Zn-ADH-like_protein"/>
</dbReference>
<protein>
    <submittedName>
        <fullName evidence="2">Quinone oxidoreductase</fullName>
    </submittedName>
</protein>
<dbReference type="InterPro" id="IPR020843">
    <property type="entry name" value="ER"/>
</dbReference>
<dbReference type="EMBL" id="NBTY01000198">
    <property type="protein sequence ID" value="OTP67216.1"/>
    <property type="molecule type" value="Genomic_DNA"/>
</dbReference>
<dbReference type="Gene3D" id="3.40.50.720">
    <property type="entry name" value="NAD(P)-binding Rossmann-like Domain"/>
    <property type="match status" value="1"/>
</dbReference>
<dbReference type="InterPro" id="IPR011032">
    <property type="entry name" value="GroES-like_sf"/>
</dbReference>
<dbReference type="Gene3D" id="3.90.180.10">
    <property type="entry name" value="Medium-chain alcohol dehydrogenases, catalytic domain"/>
    <property type="match status" value="1"/>
</dbReference>
<dbReference type="InterPro" id="IPR036291">
    <property type="entry name" value="NAD(P)-bd_dom_sf"/>
</dbReference>
<dbReference type="RefSeq" id="WP_086383494.1">
    <property type="nucleotide sequence ID" value="NZ_NBTY01000198.1"/>
</dbReference>
<dbReference type="SUPFAM" id="SSF51735">
    <property type="entry name" value="NAD(P)-binding Rossmann-fold domains"/>
    <property type="match status" value="1"/>
</dbReference>
<comment type="caution">
    <text evidence="2">The sequence shown here is derived from an EMBL/GenBank/DDBJ whole genome shotgun (WGS) entry which is preliminary data.</text>
</comment>
<dbReference type="SMART" id="SM00829">
    <property type="entry name" value="PKS_ER"/>
    <property type="match status" value="1"/>
</dbReference>
<evidence type="ECO:0000313" key="2">
    <source>
        <dbReference type="EMBL" id="OTP67216.1"/>
    </source>
</evidence>
<accession>A0A242M7L3</accession>
<dbReference type="InterPro" id="IPR013149">
    <property type="entry name" value="ADH-like_C"/>
</dbReference>
<name>A0A242M7L3_CABSO</name>
<dbReference type="AlphaFoldDB" id="A0A242M7L3"/>
<dbReference type="GO" id="GO:0016491">
    <property type="term" value="F:oxidoreductase activity"/>
    <property type="evidence" value="ECO:0007669"/>
    <property type="project" value="InterPro"/>
</dbReference>
<reference evidence="2 3" key="1">
    <citation type="submission" date="2017-03" db="EMBL/GenBank/DDBJ databases">
        <title>Genome analysis of strain PAMC 26510.</title>
        <authorList>
            <person name="Oh H.-M."/>
            <person name="Yang J.-A."/>
        </authorList>
    </citation>
    <scope>NUCLEOTIDE SEQUENCE [LARGE SCALE GENOMIC DNA]</scope>
    <source>
        <strain evidence="2 3">PAMC 26510</strain>
    </source>
</reference>
<dbReference type="PANTHER" id="PTHR43677">
    <property type="entry name" value="SHORT-CHAIN DEHYDROGENASE/REDUCTASE"/>
    <property type="match status" value="1"/>
</dbReference>
<dbReference type="Proteomes" id="UP000194546">
    <property type="component" value="Unassembled WGS sequence"/>
</dbReference>
<evidence type="ECO:0000313" key="3">
    <source>
        <dbReference type="Proteomes" id="UP000194546"/>
    </source>
</evidence>
<gene>
    <name evidence="2" type="ORF">PAMC26510_32725</name>
</gene>
<sequence length="319" mass="32994">MKATIIKAPGEGPVYADFDQPVAQAGHRLIEVTASALSHVARARASGTHYSSATTFPFVAGVDGTGRLEDGQRVYFFKPEAPSGSLAEYCLVSAAHCVALPDALDDVTAAAIAIPGMSSLAALVERGGFVAGETVLINGATGTSGRLAVQIAKHLGAGKVIATGRRETTLASMKTAGADVTISLEQEEGALNRAFESQFAEGVDVVLDYLWGSSARALLVSAAKASPDDHPVRFVQIGSISGADIQLPAAVLRSAAITLTGSGIGSVPLPRLLHAMQQVFNAAVPAGLRTDTEIVPLADIGKYWAHADSLRRTVFVPKP</sequence>
<proteinExistence type="predicted"/>
<dbReference type="SUPFAM" id="SSF50129">
    <property type="entry name" value="GroES-like"/>
    <property type="match status" value="1"/>
</dbReference>
<organism evidence="2 3">
    <name type="scientific">Caballeronia sordidicola</name>
    <name type="common">Burkholderia sordidicola</name>
    <dbReference type="NCBI Taxonomy" id="196367"/>
    <lineage>
        <taxon>Bacteria</taxon>
        <taxon>Pseudomonadati</taxon>
        <taxon>Pseudomonadota</taxon>
        <taxon>Betaproteobacteria</taxon>
        <taxon>Burkholderiales</taxon>
        <taxon>Burkholderiaceae</taxon>
        <taxon>Caballeronia</taxon>
    </lineage>
</organism>
<dbReference type="PANTHER" id="PTHR43677:SF11">
    <property type="entry name" value="ZINC-CONTAINING ALCOHOL DEHYDROGENASE"/>
    <property type="match status" value="1"/>
</dbReference>
<evidence type="ECO:0000259" key="1">
    <source>
        <dbReference type="SMART" id="SM00829"/>
    </source>
</evidence>